<keyword evidence="4 8" id="KW-0812">Transmembrane</keyword>
<evidence type="ECO:0008006" key="11">
    <source>
        <dbReference type="Google" id="ProtNLM"/>
    </source>
</evidence>
<feature type="transmembrane region" description="Helical" evidence="8">
    <location>
        <begin position="76"/>
        <end position="94"/>
    </location>
</feature>
<evidence type="ECO:0000256" key="2">
    <source>
        <dbReference type="ARBA" id="ARBA00010694"/>
    </source>
</evidence>
<dbReference type="GeneID" id="136816915"/>
<protein>
    <recommendedName>
        <fullName evidence="11">Solute carrier family 35 member B1</fullName>
    </recommendedName>
</protein>
<keyword evidence="7 8" id="KW-0472">Membrane</keyword>
<evidence type="ECO:0000313" key="9">
    <source>
        <dbReference type="EnsemblMetazoa" id="CLYHEMP012063.1"/>
    </source>
</evidence>
<feature type="transmembrane region" description="Helical" evidence="8">
    <location>
        <begin position="259"/>
        <end position="278"/>
    </location>
</feature>
<keyword evidence="3" id="KW-0813">Transport</keyword>
<sequence length="337" mass="38134">MVIKTEVILDIKPSSDRRDKQQFSLSNIFDYKMSETQKLIGCCVGIFVCYFYYGILQEKITRTTYGDEQEKFTYQQTLVWLQCVVNAAFAFLMLKRTSSSLDNTPALMYIWCSISYMGAMLASNMALRYVNYPTQVLGKSCKPIPVMILGVLLARKRYPLMKYICVLFIVLGVALFFYKDKKGKSTESTGYGELLLLLSLTLDGMTGASQDRMRGSYKTQAHAMMYNVNKYSILILGVMVLLTGEIFSFIAFIGRYPFVLWNMMLFSLTSALGQNFIFSTVASFGPLTCSVVTTTRKFFTILFSILFFGNPITSRQSFAVVLVFIGLGLDAKFGKIR</sequence>
<dbReference type="Pfam" id="PF08449">
    <property type="entry name" value="UAA"/>
    <property type="match status" value="1"/>
</dbReference>
<evidence type="ECO:0000256" key="4">
    <source>
        <dbReference type="ARBA" id="ARBA00022692"/>
    </source>
</evidence>
<dbReference type="EnsemblMetazoa" id="CLYHEMT012063.1">
    <property type="protein sequence ID" value="CLYHEMP012063.1"/>
    <property type="gene ID" value="CLYHEMG012063"/>
</dbReference>
<evidence type="ECO:0000256" key="1">
    <source>
        <dbReference type="ARBA" id="ARBA00004477"/>
    </source>
</evidence>
<reference evidence="9" key="1">
    <citation type="submission" date="2021-01" db="UniProtKB">
        <authorList>
            <consortium name="EnsemblMetazoa"/>
        </authorList>
    </citation>
    <scope>IDENTIFICATION</scope>
</reference>
<dbReference type="InterPro" id="IPR013657">
    <property type="entry name" value="SCL35B1-4/HUT1"/>
</dbReference>
<comment type="similarity">
    <text evidence="2">Belongs to the nucleotide-sugar transporter family. SLC35B subfamily.</text>
</comment>
<keyword evidence="10" id="KW-1185">Reference proteome</keyword>
<dbReference type="GO" id="GO:0005459">
    <property type="term" value="F:UDP-galactose transmembrane transporter activity"/>
    <property type="evidence" value="ECO:0007669"/>
    <property type="project" value="TreeGrafter"/>
</dbReference>
<evidence type="ECO:0000256" key="5">
    <source>
        <dbReference type="ARBA" id="ARBA00022824"/>
    </source>
</evidence>
<evidence type="ECO:0000256" key="6">
    <source>
        <dbReference type="ARBA" id="ARBA00022989"/>
    </source>
</evidence>
<evidence type="ECO:0000256" key="7">
    <source>
        <dbReference type="ARBA" id="ARBA00023136"/>
    </source>
</evidence>
<dbReference type="PANTHER" id="PTHR10778">
    <property type="entry name" value="SOLUTE CARRIER FAMILY 35 MEMBER B"/>
    <property type="match status" value="1"/>
</dbReference>
<dbReference type="GO" id="GO:0000139">
    <property type="term" value="C:Golgi membrane"/>
    <property type="evidence" value="ECO:0007669"/>
    <property type="project" value="TreeGrafter"/>
</dbReference>
<feature type="transmembrane region" description="Helical" evidence="8">
    <location>
        <begin position="160"/>
        <end position="178"/>
    </location>
</feature>
<organism evidence="9 10">
    <name type="scientific">Clytia hemisphaerica</name>
    <dbReference type="NCBI Taxonomy" id="252671"/>
    <lineage>
        <taxon>Eukaryota</taxon>
        <taxon>Metazoa</taxon>
        <taxon>Cnidaria</taxon>
        <taxon>Hydrozoa</taxon>
        <taxon>Hydroidolina</taxon>
        <taxon>Leptothecata</taxon>
        <taxon>Obeliida</taxon>
        <taxon>Clytiidae</taxon>
        <taxon>Clytia</taxon>
    </lineage>
</organism>
<dbReference type="GO" id="GO:0005460">
    <property type="term" value="F:UDP-glucose transmembrane transporter activity"/>
    <property type="evidence" value="ECO:0007669"/>
    <property type="project" value="TreeGrafter"/>
</dbReference>
<dbReference type="PANTHER" id="PTHR10778:SF10">
    <property type="entry name" value="SOLUTE CARRIER FAMILY 35 MEMBER B1"/>
    <property type="match status" value="1"/>
</dbReference>
<evidence type="ECO:0000256" key="3">
    <source>
        <dbReference type="ARBA" id="ARBA00022448"/>
    </source>
</evidence>
<proteinExistence type="inferred from homology"/>
<feature type="transmembrane region" description="Helical" evidence="8">
    <location>
        <begin position="290"/>
        <end position="309"/>
    </location>
</feature>
<dbReference type="RefSeq" id="XP_066929351.1">
    <property type="nucleotide sequence ID" value="XM_067073250.1"/>
</dbReference>
<name>A0A7M5VEV4_9CNID</name>
<keyword evidence="6 8" id="KW-1133">Transmembrane helix</keyword>
<dbReference type="SUPFAM" id="SSF103481">
    <property type="entry name" value="Multidrug resistance efflux transporter EmrE"/>
    <property type="match status" value="2"/>
</dbReference>
<comment type="subcellular location">
    <subcellularLocation>
        <location evidence="1">Endoplasmic reticulum membrane</location>
        <topology evidence="1">Multi-pass membrane protein</topology>
    </subcellularLocation>
</comment>
<evidence type="ECO:0000256" key="8">
    <source>
        <dbReference type="SAM" id="Phobius"/>
    </source>
</evidence>
<dbReference type="InterPro" id="IPR037185">
    <property type="entry name" value="EmrE-like"/>
</dbReference>
<keyword evidence="5" id="KW-0256">Endoplasmic reticulum</keyword>
<dbReference type="OrthoDB" id="78344at2759"/>
<feature type="transmembrane region" description="Helical" evidence="8">
    <location>
        <begin position="231"/>
        <end position="253"/>
    </location>
</feature>
<feature type="transmembrane region" description="Helical" evidence="8">
    <location>
        <begin position="39"/>
        <end position="56"/>
    </location>
</feature>
<accession>A0A7M5VEV4</accession>
<dbReference type="AlphaFoldDB" id="A0A7M5VEV4"/>
<evidence type="ECO:0000313" key="10">
    <source>
        <dbReference type="Proteomes" id="UP000594262"/>
    </source>
</evidence>
<dbReference type="GO" id="GO:0005789">
    <property type="term" value="C:endoplasmic reticulum membrane"/>
    <property type="evidence" value="ECO:0007669"/>
    <property type="project" value="UniProtKB-SubCell"/>
</dbReference>
<feature type="transmembrane region" description="Helical" evidence="8">
    <location>
        <begin position="106"/>
        <end position="130"/>
    </location>
</feature>
<dbReference type="Proteomes" id="UP000594262">
    <property type="component" value="Unplaced"/>
</dbReference>